<proteinExistence type="predicted"/>
<feature type="region of interest" description="Disordered" evidence="1">
    <location>
        <begin position="165"/>
        <end position="185"/>
    </location>
</feature>
<evidence type="ECO:0000256" key="1">
    <source>
        <dbReference type="SAM" id="MobiDB-lite"/>
    </source>
</evidence>
<name>A0ABP7V0F2_9ACTN</name>
<dbReference type="Pfam" id="PF04294">
    <property type="entry name" value="VanW"/>
    <property type="match status" value="1"/>
</dbReference>
<organism evidence="4 5">
    <name type="scientific">Actinomadura miaoliensis</name>
    <dbReference type="NCBI Taxonomy" id="430685"/>
    <lineage>
        <taxon>Bacteria</taxon>
        <taxon>Bacillati</taxon>
        <taxon>Actinomycetota</taxon>
        <taxon>Actinomycetes</taxon>
        <taxon>Streptosporangiales</taxon>
        <taxon>Thermomonosporaceae</taxon>
        <taxon>Actinomadura</taxon>
    </lineage>
</organism>
<keyword evidence="2" id="KW-1133">Transmembrane helix</keyword>
<dbReference type="PANTHER" id="PTHR35788:SF1">
    <property type="entry name" value="EXPORTED PROTEIN"/>
    <property type="match status" value="1"/>
</dbReference>
<dbReference type="InterPro" id="IPR052913">
    <property type="entry name" value="Glycopeptide_resist_protein"/>
</dbReference>
<evidence type="ECO:0000256" key="2">
    <source>
        <dbReference type="SAM" id="Phobius"/>
    </source>
</evidence>
<feature type="region of interest" description="Disordered" evidence="1">
    <location>
        <begin position="1"/>
        <end position="20"/>
    </location>
</feature>
<reference evidence="5" key="1">
    <citation type="journal article" date="2019" name="Int. J. Syst. Evol. Microbiol.">
        <title>The Global Catalogue of Microorganisms (GCM) 10K type strain sequencing project: providing services to taxonomists for standard genome sequencing and annotation.</title>
        <authorList>
            <consortium name="The Broad Institute Genomics Platform"/>
            <consortium name="The Broad Institute Genome Sequencing Center for Infectious Disease"/>
            <person name="Wu L."/>
            <person name="Ma J."/>
        </authorList>
    </citation>
    <scope>NUCLEOTIDE SEQUENCE [LARGE SCALE GENOMIC DNA]</scope>
    <source>
        <strain evidence="5">JCM 16702</strain>
    </source>
</reference>
<dbReference type="InterPro" id="IPR007391">
    <property type="entry name" value="Vancomycin_resist_VanW"/>
</dbReference>
<feature type="compositionally biased region" description="Polar residues" evidence="1">
    <location>
        <begin position="1"/>
        <end position="14"/>
    </location>
</feature>
<keyword evidence="2" id="KW-0472">Membrane</keyword>
<accession>A0ABP7V0F2</accession>
<evidence type="ECO:0000313" key="5">
    <source>
        <dbReference type="Proteomes" id="UP001500683"/>
    </source>
</evidence>
<gene>
    <name evidence="4" type="ORF">GCM10022214_05690</name>
</gene>
<sequence length="582" mass="62569">MESDAMSNIPSSDQTRAHAGQARRLRRRLLPVAAAGLALVLVAGVVRTVTVAGKVPGGTRVAGVDIGGLSPADAEAKLARELADDAERPIVVTAAGHRFTIAPAEAGLSLDVRATVAAAGGGAPTPSDLLRPWIGGREITPRVKVDAGRLSSAIAGVAKEVDTPRRDGGVRYQGTRPVPVLPRPGNEIDRAAAERAVKDAFLHPRPQVTVAPRPAAPTVSAQEVRRVAQTTARQAVARPLVLTRGDRRVAVSPTDIARNLRFVADGRGSLRPEFDAAAVARSVEKRFVPAAQAPRDATFTVSRSGGLKLRPSRAGQGVDAAKLGQAVSRVLTTGGDRTVPVDVVTTQPRITTEQAQAMGIKEKISGFTTNHPCCAPRVTNIQTIARILDGYIVRPGETFSLNGVVGRRDRARGFVPAPMILNGRYVDDVGGGVSQFVTTMFNAVFFGGLQDVQHTPHSFYISRYPAGRESTVSYPEPDFRWRNDSPYGVLIKTSYTATSITVTFWSTKRFDIESRSSGRYNVRPFESITDSGPRCIPMPGAEGFSIDVWRIFKKDGRVVRRQKFHTVYQPEPKLTCTETPSR</sequence>
<feature type="transmembrane region" description="Helical" evidence="2">
    <location>
        <begin position="29"/>
        <end position="46"/>
    </location>
</feature>
<keyword evidence="2" id="KW-0812">Transmembrane</keyword>
<dbReference type="Pfam" id="PF12229">
    <property type="entry name" value="PG_binding_4"/>
    <property type="match status" value="1"/>
</dbReference>
<evidence type="ECO:0000259" key="3">
    <source>
        <dbReference type="Pfam" id="PF12229"/>
    </source>
</evidence>
<comment type="caution">
    <text evidence="4">The sequence shown here is derived from an EMBL/GenBank/DDBJ whole genome shotgun (WGS) entry which is preliminary data.</text>
</comment>
<protein>
    <submittedName>
        <fullName evidence="4">VanW family protein</fullName>
    </submittedName>
</protein>
<dbReference type="InterPro" id="IPR022029">
    <property type="entry name" value="YoaR-like_PG-bd"/>
</dbReference>
<dbReference type="PANTHER" id="PTHR35788">
    <property type="entry name" value="EXPORTED PROTEIN-RELATED"/>
    <property type="match status" value="1"/>
</dbReference>
<feature type="domain" description="YoaR-like putative peptidoglycan binding" evidence="3">
    <location>
        <begin position="100"/>
        <end position="200"/>
    </location>
</feature>
<keyword evidence="5" id="KW-1185">Reference proteome</keyword>
<dbReference type="Proteomes" id="UP001500683">
    <property type="component" value="Unassembled WGS sequence"/>
</dbReference>
<evidence type="ECO:0000313" key="4">
    <source>
        <dbReference type="EMBL" id="GAA4056807.1"/>
    </source>
</evidence>
<dbReference type="EMBL" id="BAAAZG010000001">
    <property type="protein sequence ID" value="GAA4056807.1"/>
    <property type="molecule type" value="Genomic_DNA"/>
</dbReference>